<evidence type="ECO:0008006" key="4">
    <source>
        <dbReference type="Google" id="ProtNLM"/>
    </source>
</evidence>
<evidence type="ECO:0000256" key="1">
    <source>
        <dbReference type="SAM" id="SignalP"/>
    </source>
</evidence>
<protein>
    <recommendedName>
        <fullName evidence="4">C-type lectin domain-containing protein</fullName>
    </recommendedName>
</protein>
<name>A0A016WT05_9BILA</name>
<keyword evidence="1" id="KW-0732">Signal</keyword>
<sequence length="133" mass="14966">MLCICLLFLAVGAVSAYDIPTPSHHFLDLQSNRINGNNTVTAATCRDNDLARFMNNAMSAYIHDMGGLSRNILDQITAYRKPGTWLVHAEIISGRAQGREWQTLTNGDVFSGRSLYGCYYHDMQTYVLVLRLY</sequence>
<proteinExistence type="predicted"/>
<accession>A0A016WT05</accession>
<evidence type="ECO:0000313" key="2">
    <source>
        <dbReference type="EMBL" id="EYC42944.1"/>
    </source>
</evidence>
<reference evidence="3" key="1">
    <citation type="journal article" date="2015" name="Nat. Genet.">
        <title>The genome and transcriptome of the zoonotic hookworm Ancylostoma ceylanicum identify infection-specific gene families.</title>
        <authorList>
            <person name="Schwarz E.M."/>
            <person name="Hu Y."/>
            <person name="Antoshechkin I."/>
            <person name="Miller M.M."/>
            <person name="Sternberg P.W."/>
            <person name="Aroian R.V."/>
        </authorList>
    </citation>
    <scope>NUCLEOTIDE SEQUENCE</scope>
    <source>
        <strain evidence="3">HY135</strain>
    </source>
</reference>
<feature type="chain" id="PRO_5001491101" description="C-type lectin domain-containing protein" evidence="1">
    <location>
        <begin position="17"/>
        <end position="133"/>
    </location>
</feature>
<feature type="signal peptide" evidence="1">
    <location>
        <begin position="1"/>
        <end position="16"/>
    </location>
</feature>
<dbReference type="Proteomes" id="UP000024635">
    <property type="component" value="Unassembled WGS sequence"/>
</dbReference>
<dbReference type="EMBL" id="JARK01000110">
    <property type="protein sequence ID" value="EYC42944.1"/>
    <property type="molecule type" value="Genomic_DNA"/>
</dbReference>
<organism evidence="2 3">
    <name type="scientific">Ancylostoma ceylanicum</name>
    <dbReference type="NCBI Taxonomy" id="53326"/>
    <lineage>
        <taxon>Eukaryota</taxon>
        <taxon>Metazoa</taxon>
        <taxon>Ecdysozoa</taxon>
        <taxon>Nematoda</taxon>
        <taxon>Chromadorea</taxon>
        <taxon>Rhabditida</taxon>
        <taxon>Rhabditina</taxon>
        <taxon>Rhabditomorpha</taxon>
        <taxon>Strongyloidea</taxon>
        <taxon>Ancylostomatidae</taxon>
        <taxon>Ancylostomatinae</taxon>
        <taxon>Ancylostoma</taxon>
    </lineage>
</organism>
<keyword evidence="3" id="KW-1185">Reference proteome</keyword>
<dbReference type="OrthoDB" id="5863604at2759"/>
<evidence type="ECO:0000313" key="3">
    <source>
        <dbReference type="Proteomes" id="UP000024635"/>
    </source>
</evidence>
<comment type="caution">
    <text evidence="2">The sequence shown here is derived from an EMBL/GenBank/DDBJ whole genome shotgun (WGS) entry which is preliminary data.</text>
</comment>
<dbReference type="AlphaFoldDB" id="A0A016WT05"/>
<gene>
    <name evidence="2" type="primary">Acey_s0510.g2735</name>
    <name evidence="2" type="ORF">Y032_0510g2735</name>
</gene>